<comment type="caution">
    <text evidence="1">The sequence shown here is derived from an EMBL/GenBank/DDBJ whole genome shotgun (WGS) entry which is preliminary data.</text>
</comment>
<reference evidence="1 2" key="1">
    <citation type="submission" date="2015-02" db="EMBL/GenBank/DDBJ databases">
        <title>Whole genome shotgun sequencing of cultured foodborne pathogen.</title>
        <authorList>
            <person name="Timme R."/>
            <person name="Allard M.W."/>
            <person name="Strain E."/>
            <person name="Evans P.S."/>
            <person name="Brown E."/>
        </authorList>
    </citation>
    <scope>NUCLEOTIDE SEQUENCE [LARGE SCALE GENOMIC DNA]</scope>
    <source>
        <strain evidence="1 2">GCSL-TSO-24</strain>
    </source>
</reference>
<dbReference type="EMBL" id="JZSH01000002">
    <property type="protein sequence ID" value="KJF79242.1"/>
    <property type="molecule type" value="Genomic_DNA"/>
</dbReference>
<dbReference type="Proteomes" id="UP000032582">
    <property type="component" value="Unassembled WGS sequence"/>
</dbReference>
<sequence length="72" mass="8396">MKKVKNKCAAALINHYFPDLSADLSDYDVAENNHFFSVRVWIKDEIYPDYIIFEKCTVSGELYLIKSLSDRC</sequence>
<name>A0A0D8LBL0_MORMO</name>
<evidence type="ECO:0000313" key="2">
    <source>
        <dbReference type="Proteomes" id="UP000032582"/>
    </source>
</evidence>
<dbReference type="AlphaFoldDB" id="A0A0D8LBL0"/>
<organism evidence="1 2">
    <name type="scientific">Morganella morganii</name>
    <name type="common">Proteus morganii</name>
    <dbReference type="NCBI Taxonomy" id="582"/>
    <lineage>
        <taxon>Bacteria</taxon>
        <taxon>Pseudomonadati</taxon>
        <taxon>Pseudomonadota</taxon>
        <taxon>Gammaproteobacteria</taxon>
        <taxon>Enterobacterales</taxon>
        <taxon>Morganellaceae</taxon>
        <taxon>Morganella</taxon>
    </lineage>
</organism>
<accession>A0A0D8LBL0</accession>
<evidence type="ECO:0000313" key="1">
    <source>
        <dbReference type="EMBL" id="KJF79242.1"/>
    </source>
</evidence>
<proteinExistence type="predicted"/>
<protein>
    <submittedName>
        <fullName evidence="1">Uncharacterized protein</fullName>
    </submittedName>
</protein>
<dbReference type="PATRIC" id="fig|582.24.peg.154"/>
<gene>
    <name evidence="1" type="ORF">UA45_00515</name>
</gene>